<sequence>MCTAQRVEEGFASAKVVNVHVAHNSEVSAGGKATAFDGRSNTRSSQLIHSDGLARSWTDADTVERGEVTLPVSRFALPLGCCPHQPRRKARQQTHRLEAGQITSEPSKAHLNESHLLMLHGTMPDNVLTREVGWRWGGCLYAHAIGCRQRPKAVRAGVGHGKVAGDCGGPDAQEQHSATGY</sequence>
<gene>
    <name evidence="1" type="ORF">CYMTET_11457</name>
</gene>
<protein>
    <submittedName>
        <fullName evidence="1">Uncharacterized protein</fullName>
    </submittedName>
</protein>
<dbReference type="Proteomes" id="UP001190700">
    <property type="component" value="Unassembled WGS sequence"/>
</dbReference>
<name>A0AAE0GM96_9CHLO</name>
<dbReference type="EMBL" id="LGRX02004290">
    <property type="protein sequence ID" value="KAK3280721.1"/>
    <property type="molecule type" value="Genomic_DNA"/>
</dbReference>
<comment type="caution">
    <text evidence="1">The sequence shown here is derived from an EMBL/GenBank/DDBJ whole genome shotgun (WGS) entry which is preliminary data.</text>
</comment>
<organism evidence="1 2">
    <name type="scientific">Cymbomonas tetramitiformis</name>
    <dbReference type="NCBI Taxonomy" id="36881"/>
    <lineage>
        <taxon>Eukaryota</taxon>
        <taxon>Viridiplantae</taxon>
        <taxon>Chlorophyta</taxon>
        <taxon>Pyramimonadophyceae</taxon>
        <taxon>Pyramimonadales</taxon>
        <taxon>Pyramimonadaceae</taxon>
        <taxon>Cymbomonas</taxon>
    </lineage>
</organism>
<proteinExistence type="predicted"/>
<reference evidence="1 2" key="1">
    <citation type="journal article" date="2015" name="Genome Biol. Evol.">
        <title>Comparative Genomics of a Bacterivorous Green Alga Reveals Evolutionary Causalities and Consequences of Phago-Mixotrophic Mode of Nutrition.</title>
        <authorList>
            <person name="Burns J.A."/>
            <person name="Paasch A."/>
            <person name="Narechania A."/>
            <person name="Kim E."/>
        </authorList>
    </citation>
    <scope>NUCLEOTIDE SEQUENCE [LARGE SCALE GENOMIC DNA]</scope>
    <source>
        <strain evidence="1 2">PLY_AMNH</strain>
    </source>
</reference>
<keyword evidence="2" id="KW-1185">Reference proteome</keyword>
<evidence type="ECO:0000313" key="2">
    <source>
        <dbReference type="Proteomes" id="UP001190700"/>
    </source>
</evidence>
<accession>A0AAE0GM96</accession>
<dbReference type="AlphaFoldDB" id="A0AAE0GM96"/>
<evidence type="ECO:0000313" key="1">
    <source>
        <dbReference type="EMBL" id="KAK3280721.1"/>
    </source>
</evidence>